<evidence type="ECO:0000256" key="2">
    <source>
        <dbReference type="ARBA" id="ARBA00008333"/>
    </source>
</evidence>
<feature type="transmembrane region" description="Helical" evidence="6">
    <location>
        <begin position="379"/>
        <end position="402"/>
    </location>
</feature>
<sequence>MFSLVHHPWRALKATAMLVLICMLLILPAAAGFAAEGSARHDELLPPVGSALVEAGQSRWSDAATDVETFAALWRTANAGTPDPALAGPAAAVDAALTEAASTLKAGGGEPAKRALSTLARAVDAYVTAAGDSGGDSAAAGRSAAEKLLPAAKTARDAAQSADWVAAEKAYSALTSGWKPVERAIRKDNPAVYGMLETKMSLLRIALQAEPRREESARSEAKALYQLLADYGQGKAVAAPNTAGEDTSIEGLIAYLKQASAAATDGDSAKAAAIMEQFITVWPMAEGQVQIASPKVYASIENESAAVTGYLLSNPPKLERALSTLDQMTAELTPLAGEAHYTAWDAALILLREGLEAILVLSALLAYVKRGNQQGAQKWIWSGAVAGLAGSAILAVLLYYAISKAAAGSTREMIEGVTGLAAVVMMLTIGRWLHSKSNTASWNNYVGRQVDGALAKGNLWSLFLVSLLAILREGAETTIFYVGMAPAIKTSSLLIGIGSALLILIILGYAIIALSAKLPIGAFFKTATVLIYYLVFRFLGESIHSLQVAGKIPSHVQEGFPSVGWLGLYPTWETLLPQLIVLLFILWEMLRRRPGKTSSHTAA</sequence>
<feature type="transmembrane region" description="Helical" evidence="6">
    <location>
        <begin position="453"/>
        <end position="471"/>
    </location>
</feature>
<evidence type="ECO:0000256" key="3">
    <source>
        <dbReference type="ARBA" id="ARBA00022692"/>
    </source>
</evidence>
<protein>
    <submittedName>
        <fullName evidence="7">FTR1 family iron permease</fullName>
    </submittedName>
</protein>
<dbReference type="InterPro" id="IPR004923">
    <property type="entry name" value="FTR1/Fip1/EfeU"/>
</dbReference>
<dbReference type="GO" id="GO:0033573">
    <property type="term" value="C:high-affinity iron permease complex"/>
    <property type="evidence" value="ECO:0007669"/>
    <property type="project" value="InterPro"/>
</dbReference>
<proteinExistence type="inferred from homology"/>
<reference evidence="7" key="1">
    <citation type="submission" date="2020-06" db="EMBL/GenBank/DDBJ databases">
        <title>Paenibacillus sp. nov., isolated from soil.</title>
        <authorList>
            <person name="Seo Y.L."/>
        </authorList>
    </citation>
    <scope>NUCLEOTIDE SEQUENCE [LARGE SCALE GENOMIC DNA]</scope>
    <source>
        <strain evidence="7">JW14</strain>
    </source>
</reference>
<dbReference type="Pfam" id="PF03239">
    <property type="entry name" value="FTR1"/>
    <property type="match status" value="1"/>
</dbReference>
<organism evidence="7 8">
    <name type="scientific">Paenibacillus agri</name>
    <dbReference type="NCBI Taxonomy" id="2744309"/>
    <lineage>
        <taxon>Bacteria</taxon>
        <taxon>Bacillati</taxon>
        <taxon>Bacillota</taxon>
        <taxon>Bacilli</taxon>
        <taxon>Bacillales</taxon>
        <taxon>Paenibacillaceae</taxon>
        <taxon>Paenibacillus</taxon>
    </lineage>
</organism>
<dbReference type="PANTHER" id="PTHR31632">
    <property type="entry name" value="IRON TRANSPORTER FTH1"/>
    <property type="match status" value="1"/>
</dbReference>
<comment type="caution">
    <text evidence="7">The sequence shown here is derived from an EMBL/GenBank/DDBJ whole genome shotgun (WGS) entry which is preliminary data.</text>
</comment>
<evidence type="ECO:0000313" key="8">
    <source>
        <dbReference type="Proteomes" id="UP000564806"/>
    </source>
</evidence>
<dbReference type="RefSeq" id="WP_175370931.1">
    <property type="nucleotide sequence ID" value="NZ_JABWCS010000200.1"/>
</dbReference>
<feature type="transmembrane region" description="Helical" evidence="6">
    <location>
        <begin position="414"/>
        <end position="433"/>
    </location>
</feature>
<comment type="similarity">
    <text evidence="2">Belongs to the oxidase-dependent Fe transporter (OFeT) (TC 9.A.10.1) family.</text>
</comment>
<comment type="subcellular location">
    <subcellularLocation>
        <location evidence="1">Membrane</location>
        <topology evidence="1">Multi-pass membrane protein</topology>
    </subcellularLocation>
</comment>
<accession>A0A850EKT5</accession>
<evidence type="ECO:0000256" key="5">
    <source>
        <dbReference type="ARBA" id="ARBA00023136"/>
    </source>
</evidence>
<dbReference type="AlphaFoldDB" id="A0A850EKT5"/>
<evidence type="ECO:0000256" key="6">
    <source>
        <dbReference type="SAM" id="Phobius"/>
    </source>
</evidence>
<name>A0A850EKT5_9BACL</name>
<dbReference type="PANTHER" id="PTHR31632:SF2">
    <property type="entry name" value="PLASMA MEMBRANE IRON PERMEASE"/>
    <property type="match status" value="1"/>
</dbReference>
<dbReference type="Proteomes" id="UP000564806">
    <property type="component" value="Unassembled WGS sequence"/>
</dbReference>
<evidence type="ECO:0000256" key="4">
    <source>
        <dbReference type="ARBA" id="ARBA00022989"/>
    </source>
</evidence>
<keyword evidence="4 6" id="KW-1133">Transmembrane helix</keyword>
<dbReference type="EMBL" id="JABWCS010000200">
    <property type="protein sequence ID" value="NUU60339.1"/>
    <property type="molecule type" value="Genomic_DNA"/>
</dbReference>
<evidence type="ECO:0000313" key="7">
    <source>
        <dbReference type="EMBL" id="NUU60339.1"/>
    </source>
</evidence>
<evidence type="ECO:0000256" key="1">
    <source>
        <dbReference type="ARBA" id="ARBA00004141"/>
    </source>
</evidence>
<feature type="transmembrane region" description="Helical" evidence="6">
    <location>
        <begin position="518"/>
        <end position="536"/>
    </location>
</feature>
<gene>
    <name evidence="7" type="ORF">HPT30_08280</name>
</gene>
<keyword evidence="8" id="KW-1185">Reference proteome</keyword>
<keyword evidence="5 6" id="KW-0472">Membrane</keyword>
<dbReference type="GO" id="GO:0015093">
    <property type="term" value="F:ferrous iron transmembrane transporter activity"/>
    <property type="evidence" value="ECO:0007669"/>
    <property type="project" value="TreeGrafter"/>
</dbReference>
<keyword evidence="3 6" id="KW-0812">Transmembrane</keyword>
<feature type="transmembrane region" description="Helical" evidence="6">
    <location>
        <begin position="492"/>
        <end position="512"/>
    </location>
</feature>